<dbReference type="InterPro" id="IPR013249">
    <property type="entry name" value="RNA_pol_sigma70_r4_t2"/>
</dbReference>
<dbReference type="EMBL" id="BK014701">
    <property type="protein sequence ID" value="DAD68377.1"/>
    <property type="molecule type" value="Genomic_DNA"/>
</dbReference>
<dbReference type="GO" id="GO:0006352">
    <property type="term" value="P:DNA-templated transcription initiation"/>
    <property type="evidence" value="ECO:0007669"/>
    <property type="project" value="InterPro"/>
</dbReference>
<dbReference type="Gene3D" id="1.10.10.10">
    <property type="entry name" value="Winged helix-like DNA-binding domain superfamily/Winged helix DNA-binding domain"/>
    <property type="match status" value="1"/>
</dbReference>
<organism evidence="3">
    <name type="scientific">Siphoviridae sp. ctTic26</name>
    <dbReference type="NCBI Taxonomy" id="2823583"/>
    <lineage>
        <taxon>Viruses</taxon>
        <taxon>Duplodnaviria</taxon>
        <taxon>Heunggongvirae</taxon>
        <taxon>Uroviricota</taxon>
        <taxon>Caudoviricetes</taxon>
    </lineage>
</organism>
<evidence type="ECO:0000256" key="1">
    <source>
        <dbReference type="SAM" id="Coils"/>
    </source>
</evidence>
<dbReference type="Pfam" id="PF08281">
    <property type="entry name" value="Sigma70_r4_2"/>
    <property type="match status" value="1"/>
</dbReference>
<feature type="coiled-coil region" evidence="1">
    <location>
        <begin position="85"/>
        <end position="119"/>
    </location>
</feature>
<dbReference type="GO" id="GO:0003677">
    <property type="term" value="F:DNA binding"/>
    <property type="evidence" value="ECO:0007669"/>
    <property type="project" value="InterPro"/>
</dbReference>
<proteinExistence type="predicted"/>
<feature type="domain" description="RNA polymerase sigma factor 70 region 4 type 2" evidence="2">
    <location>
        <begin position="119"/>
        <end position="153"/>
    </location>
</feature>
<protein>
    <submittedName>
        <fullName evidence="3">RNA polymerase sigma factor</fullName>
    </submittedName>
</protein>
<evidence type="ECO:0000259" key="2">
    <source>
        <dbReference type="Pfam" id="PF08281"/>
    </source>
</evidence>
<accession>A0A8S5LES1</accession>
<dbReference type="InterPro" id="IPR013324">
    <property type="entry name" value="RNA_pol_sigma_r3/r4-like"/>
</dbReference>
<dbReference type="InterPro" id="IPR036388">
    <property type="entry name" value="WH-like_DNA-bd_sf"/>
</dbReference>
<dbReference type="GO" id="GO:0016987">
    <property type="term" value="F:sigma factor activity"/>
    <property type="evidence" value="ECO:0007669"/>
    <property type="project" value="InterPro"/>
</dbReference>
<name>A0A8S5LES1_9CAUD</name>
<dbReference type="SUPFAM" id="SSF88659">
    <property type="entry name" value="Sigma3 and sigma4 domains of RNA polymerase sigma factors"/>
    <property type="match status" value="1"/>
</dbReference>
<evidence type="ECO:0000313" key="3">
    <source>
        <dbReference type="EMBL" id="DAD68377.1"/>
    </source>
</evidence>
<reference evidence="3" key="1">
    <citation type="journal article" date="2021" name="Proc. Natl. Acad. Sci. U.S.A.">
        <title>A Catalog of Tens of Thousands of Viruses from Human Metagenomes Reveals Hidden Associations with Chronic Diseases.</title>
        <authorList>
            <person name="Tisza M.J."/>
            <person name="Buck C.B."/>
        </authorList>
    </citation>
    <scope>NUCLEOTIDE SEQUENCE</scope>
    <source>
        <strain evidence="3">CtTic26</strain>
    </source>
</reference>
<keyword evidence="1" id="KW-0175">Coiled coil</keyword>
<sequence length="176" mass="20554">MVRLTAKDIADEVVRQMKADKDINFRQELTPFQKTEKFLYNLKFLKGALDVKSRKLTGLKNDPVLLQKKDLGVNVQITKKYLPDIEKIENMIENLEGEIGKIQNVISSVEEALKNIEDEKYYDVITMKYFEELTFEHIAEKLNITERTAKRQKNALVKKLEVQIFSNDLIAELLNY</sequence>